<proteinExistence type="predicted"/>
<dbReference type="EMBL" id="JBBMFJ010000056">
    <property type="protein sequence ID" value="MEQ2564563.1"/>
    <property type="molecule type" value="Genomic_DNA"/>
</dbReference>
<organism evidence="1 2">
    <name type="scientific">Ventrimonas faecis</name>
    <dbReference type="NCBI Taxonomy" id="3133170"/>
    <lineage>
        <taxon>Bacteria</taxon>
        <taxon>Bacillati</taxon>
        <taxon>Bacillota</taxon>
        <taxon>Clostridia</taxon>
        <taxon>Lachnospirales</taxon>
        <taxon>Lachnospiraceae</taxon>
        <taxon>Ventrimonas</taxon>
    </lineage>
</organism>
<dbReference type="RefSeq" id="WP_349230548.1">
    <property type="nucleotide sequence ID" value="NZ_JBBMFJ010000056.1"/>
</dbReference>
<sequence>MIELYYDSFDLACIIHSLDMGIKTASIMLEKIWKEDNQYLSPFYRTNLRQLYLDVHYWTDYLCDKPVIDKEFPAVQKDFHSFGKDVEEAAFITDYFDIDLFFKMKRVQILYLDGQDYVRMKLRTLLKAYGYKRRTQELLKYLRECMMFYHMQTYLRGKEECDIGEIGLDEMITIRVI</sequence>
<evidence type="ECO:0000313" key="2">
    <source>
        <dbReference type="Proteomes" id="UP001437460"/>
    </source>
</evidence>
<evidence type="ECO:0000313" key="1">
    <source>
        <dbReference type="EMBL" id="MEQ2564563.1"/>
    </source>
</evidence>
<keyword evidence="2" id="KW-1185">Reference proteome</keyword>
<gene>
    <name evidence="1" type="ORF">WMO41_15555</name>
</gene>
<reference evidence="1 2" key="1">
    <citation type="submission" date="2024-03" db="EMBL/GenBank/DDBJ databases">
        <title>Human intestinal bacterial collection.</title>
        <authorList>
            <person name="Pauvert C."/>
            <person name="Hitch T.C.A."/>
            <person name="Clavel T."/>
        </authorList>
    </citation>
    <scope>NUCLEOTIDE SEQUENCE [LARGE SCALE GENOMIC DNA]</scope>
    <source>
        <strain evidence="1 2">CLA-AP-H27</strain>
    </source>
</reference>
<dbReference type="Proteomes" id="UP001437460">
    <property type="component" value="Unassembled WGS sequence"/>
</dbReference>
<name>A0ABV1HRG1_9FIRM</name>
<protein>
    <submittedName>
        <fullName evidence="1">Uncharacterized protein</fullName>
    </submittedName>
</protein>
<comment type="caution">
    <text evidence="1">The sequence shown here is derived from an EMBL/GenBank/DDBJ whole genome shotgun (WGS) entry which is preliminary data.</text>
</comment>
<accession>A0ABV1HRG1</accession>